<keyword evidence="1" id="KW-0472">Membrane</keyword>
<evidence type="ECO:0000256" key="1">
    <source>
        <dbReference type="SAM" id="Phobius"/>
    </source>
</evidence>
<evidence type="ECO:0000313" key="2">
    <source>
        <dbReference type="EMBL" id="NHC34288.1"/>
    </source>
</evidence>
<accession>A0A9X5I3B2</accession>
<keyword evidence="1" id="KW-1133">Transmembrane helix</keyword>
<gene>
    <name evidence="2" type="ORF">QH73_0006385</name>
</gene>
<keyword evidence="1" id="KW-0812">Transmembrane</keyword>
<organism evidence="2 3">
    <name type="scientific">Scytonema millei VB511283</name>
    <dbReference type="NCBI Taxonomy" id="1245923"/>
    <lineage>
        <taxon>Bacteria</taxon>
        <taxon>Bacillati</taxon>
        <taxon>Cyanobacteriota</taxon>
        <taxon>Cyanophyceae</taxon>
        <taxon>Nostocales</taxon>
        <taxon>Scytonemataceae</taxon>
        <taxon>Scytonema</taxon>
    </lineage>
</organism>
<feature type="transmembrane region" description="Helical" evidence="1">
    <location>
        <begin position="255"/>
        <end position="283"/>
    </location>
</feature>
<feature type="transmembrane region" description="Helical" evidence="1">
    <location>
        <begin position="361"/>
        <end position="378"/>
    </location>
</feature>
<feature type="transmembrane region" description="Helical" evidence="1">
    <location>
        <begin position="215"/>
        <end position="234"/>
    </location>
</feature>
<protein>
    <submittedName>
        <fullName evidence="2">Uncharacterized protein</fullName>
    </submittedName>
</protein>
<reference evidence="2 3" key="1">
    <citation type="journal article" date="2015" name="Genome Announc.">
        <title>Draft Genome Sequence of the Terrestrial Cyanobacterium Scytonema millei VB511283, Isolated from Eastern India.</title>
        <authorList>
            <person name="Sen D."/>
            <person name="Chandrababunaidu M.M."/>
            <person name="Singh D."/>
            <person name="Sanghi N."/>
            <person name="Ghorai A."/>
            <person name="Mishra G.P."/>
            <person name="Madduluri M."/>
            <person name="Adhikary S.P."/>
            <person name="Tripathy S."/>
        </authorList>
    </citation>
    <scope>NUCLEOTIDE SEQUENCE [LARGE SCALE GENOMIC DNA]</scope>
    <source>
        <strain evidence="2 3">VB511283</strain>
    </source>
</reference>
<dbReference type="Proteomes" id="UP000031532">
    <property type="component" value="Unassembled WGS sequence"/>
</dbReference>
<dbReference type="EMBL" id="JTJC03000001">
    <property type="protein sequence ID" value="NHC34288.1"/>
    <property type="molecule type" value="Genomic_DNA"/>
</dbReference>
<dbReference type="OrthoDB" id="449734at2"/>
<feature type="transmembrane region" description="Helical" evidence="1">
    <location>
        <begin position="147"/>
        <end position="166"/>
    </location>
</feature>
<dbReference type="AlphaFoldDB" id="A0A9X5I3B2"/>
<keyword evidence="3" id="KW-1185">Reference proteome</keyword>
<feature type="transmembrane region" description="Helical" evidence="1">
    <location>
        <begin position="12"/>
        <end position="33"/>
    </location>
</feature>
<feature type="transmembrane region" description="Helical" evidence="1">
    <location>
        <begin position="303"/>
        <end position="323"/>
    </location>
</feature>
<feature type="transmembrane region" description="Helical" evidence="1">
    <location>
        <begin position="91"/>
        <end position="111"/>
    </location>
</feature>
<proteinExistence type="predicted"/>
<feature type="transmembrane region" description="Helical" evidence="1">
    <location>
        <begin position="335"/>
        <end position="355"/>
    </location>
</feature>
<feature type="transmembrane region" description="Helical" evidence="1">
    <location>
        <begin position="173"/>
        <end position="195"/>
    </location>
</feature>
<evidence type="ECO:0000313" key="3">
    <source>
        <dbReference type="Proteomes" id="UP000031532"/>
    </source>
</evidence>
<comment type="caution">
    <text evidence="2">The sequence shown here is derived from an EMBL/GenBank/DDBJ whole genome shotgun (WGS) entry which is preliminary data.</text>
</comment>
<dbReference type="RefSeq" id="WP_039715659.1">
    <property type="nucleotide sequence ID" value="NZ_JTJC03000001.1"/>
</dbReference>
<name>A0A9X5I3B2_9CYAN</name>
<sequence>MYKTTISKFNIALLFAYLIPPAVTLCFIAIFSVNAPFWDQWSLVNLFEKIIKGKVSFVDFFAQHNEHRILFPKIIYTILAFVSNWDIRYESYFSVFLVVITFLIFYKISTLNAKNNLNVSKHLTNILTCVLLFSIVQYENWLWGFQLAWFLVNTCLATAVLIISLSNNYPKRLYLAAIPCFIASFSLAHGLLTWLAVIPSIVSIKGNARQKKIRITIWLLLFLLNLVAYFINYHKPNHHPTTLFFVKNPLATLHYFFTLLGTPLIYKAILPTLVGIIFFGVFLLLTFHFVKKTNFMLNIDLEVASWISIGLFAILFALVTTLGRAGYGVGHAMSVKYITSSILLIISTIHLSQIFLSNNSFIIGIVLGLFLMNSINQLPQISSLHLQRQAGETCLALIKFIEGTEHKCFEGLLPLSFNSQLKNYAETLEEIGLREFPKDISFMTKPIKSYGSLDYPSTTKNSITNSRNGRINLSGWCTLPNSQELPKIVLFSYGSSKSFFADVLVNPGSSNIAKAFNFNRINKIRWNANISTKFLPLGETVIKAWIYEPADKQFIKLNGEIKVNVVE</sequence>